<gene>
    <name evidence="2" type="ORF">S12H4_29776</name>
</gene>
<evidence type="ECO:0000259" key="1">
    <source>
        <dbReference type="Pfam" id="PF00005"/>
    </source>
</evidence>
<dbReference type="GO" id="GO:0005886">
    <property type="term" value="C:plasma membrane"/>
    <property type="evidence" value="ECO:0007669"/>
    <property type="project" value="TreeGrafter"/>
</dbReference>
<accession>X1U8U1</accession>
<dbReference type="InterPro" id="IPR027417">
    <property type="entry name" value="P-loop_NTPase"/>
</dbReference>
<name>X1U8U1_9ZZZZ</name>
<organism evidence="2">
    <name type="scientific">marine sediment metagenome</name>
    <dbReference type="NCBI Taxonomy" id="412755"/>
    <lineage>
        <taxon>unclassified sequences</taxon>
        <taxon>metagenomes</taxon>
        <taxon>ecological metagenomes</taxon>
    </lineage>
</organism>
<dbReference type="PANTHER" id="PTHR24220">
    <property type="entry name" value="IMPORT ATP-BINDING PROTEIN"/>
    <property type="match status" value="1"/>
</dbReference>
<reference evidence="2" key="1">
    <citation type="journal article" date="2014" name="Front. Microbiol.">
        <title>High frequency of phylogenetically diverse reductive dehalogenase-homologous genes in deep subseafloor sedimentary metagenomes.</title>
        <authorList>
            <person name="Kawai M."/>
            <person name="Futagami T."/>
            <person name="Toyoda A."/>
            <person name="Takaki Y."/>
            <person name="Nishi S."/>
            <person name="Hori S."/>
            <person name="Arai W."/>
            <person name="Tsubouchi T."/>
            <person name="Morono Y."/>
            <person name="Uchiyama I."/>
            <person name="Ito T."/>
            <person name="Fujiyama A."/>
            <person name="Inagaki F."/>
            <person name="Takami H."/>
        </authorList>
    </citation>
    <scope>NUCLEOTIDE SEQUENCE</scope>
    <source>
        <strain evidence="2">Expedition CK06-06</strain>
    </source>
</reference>
<dbReference type="InterPro" id="IPR003439">
    <property type="entry name" value="ABC_transporter-like_ATP-bd"/>
</dbReference>
<dbReference type="GO" id="GO:0016887">
    <property type="term" value="F:ATP hydrolysis activity"/>
    <property type="evidence" value="ECO:0007669"/>
    <property type="project" value="InterPro"/>
</dbReference>
<dbReference type="EMBL" id="BARW01017205">
    <property type="protein sequence ID" value="GAJ00007.1"/>
    <property type="molecule type" value="Genomic_DNA"/>
</dbReference>
<dbReference type="Pfam" id="PF00005">
    <property type="entry name" value="ABC_tran"/>
    <property type="match status" value="1"/>
</dbReference>
<feature type="non-terminal residue" evidence="2">
    <location>
        <position position="133"/>
    </location>
</feature>
<dbReference type="InterPro" id="IPR015854">
    <property type="entry name" value="ABC_transpr_LolD-like"/>
</dbReference>
<dbReference type="GO" id="GO:0022857">
    <property type="term" value="F:transmembrane transporter activity"/>
    <property type="evidence" value="ECO:0007669"/>
    <property type="project" value="TreeGrafter"/>
</dbReference>
<evidence type="ECO:0000313" key="2">
    <source>
        <dbReference type="EMBL" id="GAJ00007.1"/>
    </source>
</evidence>
<dbReference type="SUPFAM" id="SSF52540">
    <property type="entry name" value="P-loop containing nucleoside triphosphate hydrolases"/>
    <property type="match status" value="1"/>
</dbReference>
<dbReference type="PANTHER" id="PTHR24220:SF659">
    <property type="entry name" value="TRANSPORTER, PUTATIVE-RELATED"/>
    <property type="match status" value="1"/>
</dbReference>
<proteinExistence type="predicted"/>
<protein>
    <recommendedName>
        <fullName evidence="1">ABC transporter domain-containing protein</fullName>
    </recommendedName>
</protein>
<dbReference type="Gene3D" id="3.40.50.300">
    <property type="entry name" value="P-loop containing nucleotide triphosphate hydrolases"/>
    <property type="match status" value="1"/>
</dbReference>
<dbReference type="AlphaFoldDB" id="X1U8U1"/>
<sequence length="133" mass="15032">MDVCDPSVNGKIVNRTNPFLFFLRPPYFQSFHTGYMIKVTGLSYSYQAGHSIAFRDFEVNKGEHWLLLGESGSGKTTLLHLLGGLLKSQQGKIEVNQTDITRLSESSLDHFRGKHYGFIFQKNHLIAALTVKK</sequence>
<feature type="domain" description="ABC transporter" evidence="1">
    <location>
        <begin position="56"/>
        <end position="132"/>
    </location>
</feature>
<comment type="caution">
    <text evidence="2">The sequence shown here is derived from an EMBL/GenBank/DDBJ whole genome shotgun (WGS) entry which is preliminary data.</text>
</comment>
<dbReference type="GO" id="GO:0005524">
    <property type="term" value="F:ATP binding"/>
    <property type="evidence" value="ECO:0007669"/>
    <property type="project" value="InterPro"/>
</dbReference>